<dbReference type="InterPro" id="IPR050251">
    <property type="entry name" value="HpcH-HpaI_aldolase"/>
</dbReference>
<dbReference type="RefSeq" id="WP_114984840.1">
    <property type="nucleotide sequence ID" value="NZ_CP027806.1"/>
</dbReference>
<proteinExistence type="inferred from homology"/>
<organism evidence="5 6">
    <name type="scientific">Cyclonatronum proteinivorum</name>
    <dbReference type="NCBI Taxonomy" id="1457365"/>
    <lineage>
        <taxon>Bacteria</taxon>
        <taxon>Pseudomonadati</taxon>
        <taxon>Balneolota</taxon>
        <taxon>Balneolia</taxon>
        <taxon>Balneolales</taxon>
        <taxon>Cyclonatronaceae</taxon>
        <taxon>Cyclonatronum</taxon>
    </lineage>
</organism>
<reference evidence="5 6" key="1">
    <citation type="submission" date="2018-03" db="EMBL/GenBank/DDBJ databases">
        <title>Phenotypic and genomic properties of Cyclonatronum proteinivorum gen. nov., sp. nov., a haloalkaliphilic bacteroidete from soda lakes possessing Na+-translocating rhodopsin.</title>
        <authorList>
            <person name="Toshchakov S.V."/>
            <person name="Korzhenkov A."/>
            <person name="Samarov N.I."/>
            <person name="Kublanov I.V."/>
            <person name="Muntyan M.S."/>
            <person name="Sorokin D.Y."/>
        </authorList>
    </citation>
    <scope>NUCLEOTIDE SEQUENCE [LARGE SCALE GENOMIC DNA]</scope>
    <source>
        <strain evidence="5 6">Omega</strain>
    </source>
</reference>
<dbReference type="InterPro" id="IPR005000">
    <property type="entry name" value="Aldolase/citrate-lyase_domain"/>
</dbReference>
<dbReference type="InterPro" id="IPR040442">
    <property type="entry name" value="Pyrv_kinase-like_dom_sf"/>
</dbReference>
<keyword evidence="3" id="KW-0456">Lyase</keyword>
<feature type="domain" description="HpcH/HpaI aldolase/citrate lyase" evidence="4">
    <location>
        <begin position="2"/>
        <end position="225"/>
    </location>
</feature>
<evidence type="ECO:0000256" key="2">
    <source>
        <dbReference type="ARBA" id="ARBA00022723"/>
    </source>
</evidence>
<dbReference type="OrthoDB" id="86160at2"/>
<accession>A0A345UMH6</accession>
<evidence type="ECO:0000313" key="5">
    <source>
        <dbReference type="EMBL" id="AXJ01678.1"/>
    </source>
</evidence>
<keyword evidence="6" id="KW-1185">Reference proteome</keyword>
<sequence>MIGIFSKTIDSNLVEAISYSGLDFMIFDQEHGTLDLTTIQNHVRATKMGGMTSVVRVAENNHNKIGSAFDSGADMVQVPNISSVEQAMKAIDAAKFFPNGNRGVCCYVKAANFGTTEKSIYLSNANSKQLILQVEGKGGMNCIDDILALKGFDVLFIGPYDLSQSLGYPGQVDHPKVVKAIEELAKKVKVSGKVLGTFVDSFDKIKVFKNKGFGYIAYSVDLNLFAGICEKIKKEY</sequence>
<dbReference type="KEGG" id="cprv:CYPRO_2436"/>
<name>A0A345UMH6_9BACT</name>
<dbReference type="PANTHER" id="PTHR30502:SF0">
    <property type="entry name" value="PHOSPHOENOLPYRUVATE CARBOXYLASE FAMILY PROTEIN"/>
    <property type="match status" value="1"/>
</dbReference>
<dbReference type="InterPro" id="IPR015813">
    <property type="entry name" value="Pyrv/PenolPyrv_kinase-like_dom"/>
</dbReference>
<dbReference type="GO" id="GO:0046872">
    <property type="term" value="F:metal ion binding"/>
    <property type="evidence" value="ECO:0007669"/>
    <property type="project" value="UniProtKB-KW"/>
</dbReference>
<dbReference type="EMBL" id="CP027806">
    <property type="protein sequence ID" value="AXJ01678.1"/>
    <property type="molecule type" value="Genomic_DNA"/>
</dbReference>
<evidence type="ECO:0000256" key="3">
    <source>
        <dbReference type="ARBA" id="ARBA00023239"/>
    </source>
</evidence>
<comment type="similarity">
    <text evidence="1">Belongs to the HpcH/HpaI aldolase family.</text>
</comment>
<dbReference type="GO" id="GO:0016832">
    <property type="term" value="F:aldehyde-lyase activity"/>
    <property type="evidence" value="ECO:0007669"/>
    <property type="project" value="TreeGrafter"/>
</dbReference>
<dbReference type="Proteomes" id="UP000254808">
    <property type="component" value="Chromosome"/>
</dbReference>
<dbReference type="SUPFAM" id="SSF51621">
    <property type="entry name" value="Phosphoenolpyruvate/pyruvate domain"/>
    <property type="match status" value="1"/>
</dbReference>
<dbReference type="GO" id="GO:0005737">
    <property type="term" value="C:cytoplasm"/>
    <property type="evidence" value="ECO:0007669"/>
    <property type="project" value="TreeGrafter"/>
</dbReference>
<dbReference type="AlphaFoldDB" id="A0A345UMH6"/>
<evidence type="ECO:0000313" key="6">
    <source>
        <dbReference type="Proteomes" id="UP000254808"/>
    </source>
</evidence>
<gene>
    <name evidence="5" type="ORF">CYPRO_2436</name>
</gene>
<evidence type="ECO:0000256" key="1">
    <source>
        <dbReference type="ARBA" id="ARBA00005568"/>
    </source>
</evidence>
<protein>
    <submittedName>
        <fullName evidence="5">4-hydroxy-2-oxoheptanedioate aldolase</fullName>
    </submittedName>
</protein>
<dbReference type="Gene3D" id="3.20.20.60">
    <property type="entry name" value="Phosphoenolpyruvate-binding domains"/>
    <property type="match status" value="1"/>
</dbReference>
<dbReference type="PANTHER" id="PTHR30502">
    <property type="entry name" value="2-KETO-3-DEOXY-L-RHAMNONATE ALDOLASE"/>
    <property type="match status" value="1"/>
</dbReference>
<evidence type="ECO:0000259" key="4">
    <source>
        <dbReference type="Pfam" id="PF03328"/>
    </source>
</evidence>
<keyword evidence="2" id="KW-0479">Metal-binding</keyword>
<dbReference type="Pfam" id="PF03328">
    <property type="entry name" value="HpcH_HpaI"/>
    <property type="match status" value="1"/>
</dbReference>